<comment type="function">
    <text evidence="6">Specifically catalyzes the NAD or NADP-dependent dehydrogenation of L-aspartate to iminoaspartate.</text>
</comment>
<comment type="pathway">
    <text evidence="6">Cofactor biosynthesis; NAD(+) biosynthesis; iminoaspartate from L-aspartate (dehydrogenase route): step 1/1.</text>
</comment>
<proteinExistence type="inferred from homology"/>
<dbReference type="GO" id="GO:0009435">
    <property type="term" value="P:NAD+ biosynthetic process"/>
    <property type="evidence" value="ECO:0007669"/>
    <property type="project" value="UniProtKB-UniRule"/>
</dbReference>
<dbReference type="Gene3D" id="3.30.360.10">
    <property type="entry name" value="Dihydrodipicolinate Reductase, domain 2"/>
    <property type="match status" value="1"/>
</dbReference>
<dbReference type="Gene3D" id="3.40.50.720">
    <property type="entry name" value="NAD(P)-binding Rossmann-like Domain"/>
    <property type="match status" value="1"/>
</dbReference>
<evidence type="ECO:0000256" key="2">
    <source>
        <dbReference type="ARBA" id="ARBA00022642"/>
    </source>
</evidence>
<name>A0A8U0A549_9EURY</name>
<reference evidence="9" key="1">
    <citation type="submission" date="2022-04" db="EMBL/GenBank/DDBJ databases">
        <title>Halocatena sp. nov., isolated from a salt lake.</title>
        <authorList>
            <person name="Cui H.-L."/>
        </authorList>
    </citation>
    <scope>NUCLEOTIDE SEQUENCE</scope>
    <source>
        <strain evidence="9">AD-1</strain>
        <plasmid evidence="9">unnamed1</plasmid>
    </source>
</reference>
<dbReference type="InterPro" id="IPR005106">
    <property type="entry name" value="Asp/hSer_DH_NAD-bd"/>
</dbReference>
<dbReference type="InterPro" id="IPR022487">
    <property type="entry name" value="Asp_DH_arc"/>
</dbReference>
<dbReference type="InterPro" id="IPR036291">
    <property type="entry name" value="NAD(P)-bd_dom_sf"/>
</dbReference>
<evidence type="ECO:0000259" key="7">
    <source>
        <dbReference type="Pfam" id="PF01958"/>
    </source>
</evidence>
<dbReference type="InterPro" id="IPR002811">
    <property type="entry name" value="Asp_DH"/>
</dbReference>
<dbReference type="KEGG" id="haad:MW046_15085"/>
<sequence length="271" mass="28336">MGRAIGILGFGTIGRQLLTSIRERTVSASTVRIFDRHPDRVESSIDPASPANVVAVRSFDRLVDVDLVVEAAGQGAVREYAVDILRAGCDLVTLSVGALADRTLREQVIETAEQTGQTVFVPSGAIAGLDAITAAGNSDLESVSLTTTKPPNGIAGAPYLDSHGIDVHEITEPTTVFEGSATEAAEGFPSNINVALALSLAGVGPERTTVRIVADPDGQRNVHRIAVSGAMGDIETTVRNDPSPTNPKTSYLAVLSAIELLRDDRTVQVGT</sequence>
<dbReference type="PANTHER" id="PTHR31873:SF6">
    <property type="entry name" value="ASPARTATE DEHYDROGENASE DOMAIN-CONTAINING PROTEIN"/>
    <property type="match status" value="1"/>
</dbReference>
<feature type="domain" description="Aspartate/homoserine dehydrogenase NAD-binding" evidence="8">
    <location>
        <begin position="9"/>
        <end position="122"/>
    </location>
</feature>
<evidence type="ECO:0000256" key="6">
    <source>
        <dbReference type="HAMAP-Rule" id="MF_01265"/>
    </source>
</evidence>
<dbReference type="NCBIfam" id="TIGR03855">
    <property type="entry name" value="NAD_NadX"/>
    <property type="match status" value="1"/>
</dbReference>
<keyword evidence="5 6" id="KW-0520">NAD</keyword>
<evidence type="ECO:0000256" key="1">
    <source>
        <dbReference type="ARBA" id="ARBA00008331"/>
    </source>
</evidence>
<dbReference type="EC" id="1.4.1.21" evidence="6"/>
<dbReference type="InterPro" id="IPR011182">
    <property type="entry name" value="L-Asp_DH"/>
</dbReference>
<evidence type="ECO:0000259" key="8">
    <source>
        <dbReference type="Pfam" id="PF03447"/>
    </source>
</evidence>
<keyword evidence="4 6" id="KW-0560">Oxidoreductase</keyword>
<keyword evidence="10" id="KW-1185">Reference proteome</keyword>
<feature type="binding site" evidence="6">
    <location>
        <position position="193"/>
    </location>
    <ligand>
        <name>NAD(+)</name>
        <dbReference type="ChEBI" id="CHEBI:57540"/>
    </ligand>
</feature>
<organism evidence="9 10">
    <name type="scientific">Halocatena salina</name>
    <dbReference type="NCBI Taxonomy" id="2934340"/>
    <lineage>
        <taxon>Archaea</taxon>
        <taxon>Methanobacteriati</taxon>
        <taxon>Methanobacteriota</taxon>
        <taxon>Stenosarchaea group</taxon>
        <taxon>Halobacteria</taxon>
        <taxon>Halobacteriales</taxon>
        <taxon>Natronomonadaceae</taxon>
        <taxon>Halocatena</taxon>
    </lineage>
</organism>
<dbReference type="PANTHER" id="PTHR31873">
    <property type="entry name" value="L-ASPARTATE DEHYDROGENASE-RELATED"/>
    <property type="match status" value="1"/>
</dbReference>
<dbReference type="NCBIfam" id="NF009829">
    <property type="entry name" value="PRK13303.1-4"/>
    <property type="match status" value="1"/>
</dbReference>
<dbReference type="AlphaFoldDB" id="A0A8U0A549"/>
<comment type="catalytic activity">
    <reaction evidence="6">
        <text>L-aspartate + NADP(+) + H2O = oxaloacetate + NH4(+) + NADPH + H(+)</text>
        <dbReference type="Rhea" id="RHEA:11784"/>
        <dbReference type="ChEBI" id="CHEBI:15377"/>
        <dbReference type="ChEBI" id="CHEBI:15378"/>
        <dbReference type="ChEBI" id="CHEBI:16452"/>
        <dbReference type="ChEBI" id="CHEBI:28938"/>
        <dbReference type="ChEBI" id="CHEBI:29991"/>
        <dbReference type="ChEBI" id="CHEBI:57783"/>
        <dbReference type="ChEBI" id="CHEBI:58349"/>
        <dbReference type="EC" id="1.4.1.21"/>
    </reaction>
</comment>
<dbReference type="GO" id="GO:0050661">
    <property type="term" value="F:NADP binding"/>
    <property type="evidence" value="ECO:0007669"/>
    <property type="project" value="UniProtKB-UniRule"/>
</dbReference>
<dbReference type="NCBIfam" id="NF009828">
    <property type="entry name" value="PRK13303.1-3"/>
    <property type="match status" value="1"/>
</dbReference>
<feature type="binding site" evidence="6">
    <location>
        <position position="125"/>
    </location>
    <ligand>
        <name>NAD(+)</name>
        <dbReference type="ChEBI" id="CHEBI:57540"/>
    </ligand>
</feature>
<dbReference type="SUPFAM" id="SSF55347">
    <property type="entry name" value="Glyceraldehyde-3-phosphate dehydrogenase-like, C-terminal domain"/>
    <property type="match status" value="1"/>
</dbReference>
<dbReference type="GO" id="GO:0033735">
    <property type="term" value="F:aspartate dehydrogenase [NAD(P)+] activity"/>
    <property type="evidence" value="ECO:0007669"/>
    <property type="project" value="UniProtKB-EC"/>
</dbReference>
<dbReference type="HAMAP" id="MF_01265">
    <property type="entry name" value="NadX"/>
    <property type="match status" value="1"/>
</dbReference>
<dbReference type="Pfam" id="PF03447">
    <property type="entry name" value="NAD_binding_3"/>
    <property type="match status" value="1"/>
</dbReference>
<gene>
    <name evidence="6 9" type="primary">nadX</name>
    <name evidence="9" type="ORF">MW046_15085</name>
</gene>
<evidence type="ECO:0000256" key="5">
    <source>
        <dbReference type="ARBA" id="ARBA00023027"/>
    </source>
</evidence>
<feature type="domain" description="Aspartate dehydrogenase" evidence="7">
    <location>
        <begin position="170"/>
        <end position="258"/>
    </location>
</feature>
<evidence type="ECO:0000256" key="4">
    <source>
        <dbReference type="ARBA" id="ARBA00023002"/>
    </source>
</evidence>
<evidence type="ECO:0000256" key="3">
    <source>
        <dbReference type="ARBA" id="ARBA00022857"/>
    </source>
</evidence>
<dbReference type="PIRSF" id="PIRSF005227">
    <property type="entry name" value="Asp_dh_NAD_syn"/>
    <property type="match status" value="1"/>
</dbReference>
<keyword evidence="2 6" id="KW-0662">Pyridine nucleotide biosynthesis</keyword>
<comment type="miscellaneous">
    <text evidence="6">The iminoaspartate product is unstable in aqueous solution and can decompose to oxaloacetate and ammonia.</text>
</comment>
<feature type="active site" evidence="6">
    <location>
        <position position="223"/>
    </location>
</feature>
<dbReference type="Pfam" id="PF01958">
    <property type="entry name" value="Asp_DH_C"/>
    <property type="match status" value="1"/>
</dbReference>
<dbReference type="GO" id="GO:0051287">
    <property type="term" value="F:NAD binding"/>
    <property type="evidence" value="ECO:0007669"/>
    <property type="project" value="UniProtKB-UniRule"/>
</dbReference>
<dbReference type="RefSeq" id="WP_247994985.1">
    <property type="nucleotide sequence ID" value="NZ_CP096020.1"/>
</dbReference>
<accession>A0A8U0A549</accession>
<dbReference type="GO" id="GO:0016639">
    <property type="term" value="F:oxidoreductase activity, acting on the CH-NH2 group of donors, NAD or NADP as acceptor"/>
    <property type="evidence" value="ECO:0007669"/>
    <property type="project" value="UniProtKB-UniRule"/>
</dbReference>
<protein>
    <recommendedName>
        <fullName evidence="6">L-aspartate dehydrogenase</fullName>
        <ecNumber evidence="6">1.4.1.21</ecNumber>
    </recommendedName>
</protein>
<dbReference type="Proteomes" id="UP000831768">
    <property type="component" value="Plasmid unnamed1"/>
</dbReference>
<dbReference type="EMBL" id="CP096020">
    <property type="protein sequence ID" value="UPM44331.1"/>
    <property type="molecule type" value="Genomic_DNA"/>
</dbReference>
<dbReference type="SUPFAM" id="SSF51735">
    <property type="entry name" value="NAD(P)-binding Rossmann-fold domains"/>
    <property type="match status" value="1"/>
</dbReference>
<dbReference type="InterPro" id="IPR020626">
    <property type="entry name" value="Asp_DH_prok"/>
</dbReference>
<keyword evidence="9" id="KW-0614">Plasmid</keyword>
<geneLocation type="plasmid" evidence="9 10">
    <name>unnamed1</name>
</geneLocation>
<comment type="similarity">
    <text evidence="1 6">Belongs to the L-aspartate dehydrogenase family.</text>
</comment>
<evidence type="ECO:0000313" key="10">
    <source>
        <dbReference type="Proteomes" id="UP000831768"/>
    </source>
</evidence>
<keyword evidence="3 6" id="KW-0521">NADP</keyword>
<dbReference type="GeneID" id="71929398"/>
<comment type="catalytic activity">
    <reaction evidence="6">
        <text>L-aspartate + NAD(+) + H2O = oxaloacetate + NH4(+) + NADH + H(+)</text>
        <dbReference type="Rhea" id="RHEA:11788"/>
        <dbReference type="ChEBI" id="CHEBI:15377"/>
        <dbReference type="ChEBI" id="CHEBI:15378"/>
        <dbReference type="ChEBI" id="CHEBI:16452"/>
        <dbReference type="ChEBI" id="CHEBI:28938"/>
        <dbReference type="ChEBI" id="CHEBI:29991"/>
        <dbReference type="ChEBI" id="CHEBI:57540"/>
        <dbReference type="ChEBI" id="CHEBI:57945"/>
        <dbReference type="EC" id="1.4.1.21"/>
    </reaction>
</comment>
<evidence type="ECO:0000313" key="9">
    <source>
        <dbReference type="EMBL" id="UPM44331.1"/>
    </source>
</evidence>